<reference evidence="7 8" key="1">
    <citation type="submission" date="2018-10" db="EMBL/GenBank/DDBJ databases">
        <title>Sequencing the genomes of 1000 actinobacteria strains.</title>
        <authorList>
            <person name="Klenk H.-P."/>
        </authorList>
    </citation>
    <scope>NUCLEOTIDE SEQUENCE [LARGE SCALE GENOMIC DNA]</scope>
    <source>
        <strain evidence="7 8">DSM 17894</strain>
    </source>
</reference>
<dbReference type="GO" id="GO:0016491">
    <property type="term" value="F:oxidoreductase activity"/>
    <property type="evidence" value="ECO:0007669"/>
    <property type="project" value="UniProtKB-KW"/>
</dbReference>
<dbReference type="InterPro" id="IPR015815">
    <property type="entry name" value="HIBADH-related"/>
</dbReference>
<dbReference type="InterPro" id="IPR029154">
    <property type="entry name" value="HIBADH-like_NADP-bd"/>
</dbReference>
<comment type="caution">
    <text evidence="7">The sequence shown here is derived from an EMBL/GenBank/DDBJ whole genome shotgun (WGS) entry which is preliminary data.</text>
</comment>
<dbReference type="InterPro" id="IPR013328">
    <property type="entry name" value="6PGD_dom2"/>
</dbReference>
<comment type="similarity">
    <text evidence="1">Belongs to the HIBADH-related family.</text>
</comment>
<dbReference type="RefSeq" id="WP_121370183.1">
    <property type="nucleotide sequence ID" value="NZ_RBKS01000001.1"/>
</dbReference>
<name>A0A495IIZ6_9MICO</name>
<dbReference type="PIRSF" id="PIRSF000103">
    <property type="entry name" value="HIBADH"/>
    <property type="match status" value="1"/>
</dbReference>
<dbReference type="AlphaFoldDB" id="A0A495IIZ6"/>
<organism evidence="7 8">
    <name type="scientific">Frondihabitans australicus</name>
    <dbReference type="NCBI Taxonomy" id="386892"/>
    <lineage>
        <taxon>Bacteria</taxon>
        <taxon>Bacillati</taxon>
        <taxon>Actinomycetota</taxon>
        <taxon>Actinomycetes</taxon>
        <taxon>Micrococcales</taxon>
        <taxon>Microbacteriaceae</taxon>
        <taxon>Frondihabitans</taxon>
    </lineage>
</organism>
<evidence type="ECO:0000256" key="1">
    <source>
        <dbReference type="ARBA" id="ARBA00009080"/>
    </source>
</evidence>
<dbReference type="Pfam" id="PF14833">
    <property type="entry name" value="NAD_binding_11"/>
    <property type="match status" value="1"/>
</dbReference>
<evidence type="ECO:0000256" key="3">
    <source>
        <dbReference type="ARBA" id="ARBA00023027"/>
    </source>
</evidence>
<dbReference type="GO" id="GO:0051287">
    <property type="term" value="F:NAD binding"/>
    <property type="evidence" value="ECO:0007669"/>
    <property type="project" value="InterPro"/>
</dbReference>
<evidence type="ECO:0000313" key="7">
    <source>
        <dbReference type="EMBL" id="RKR75378.1"/>
    </source>
</evidence>
<evidence type="ECO:0000259" key="5">
    <source>
        <dbReference type="Pfam" id="PF03446"/>
    </source>
</evidence>
<dbReference type="PANTHER" id="PTHR43060">
    <property type="entry name" value="3-HYDROXYISOBUTYRATE DEHYDROGENASE-LIKE 1, MITOCHONDRIAL-RELATED"/>
    <property type="match status" value="1"/>
</dbReference>
<sequence length="300" mass="31116">MQTIGVLGLGRMGLPVARRLADSGWRVLGHDPDPERLAAATQHGIEPAESARAVAAASDLLVTVLPGPQELREALLGPKGVGRDLSPGSCWLDLTSNDPRVADEVAASLASRGVDSVAAPMGGGPTAAWAGTLRFTVGGAEAAVERVLPILRLLGDPDGVTRAGETVGSAHVTKLMSNALWFGQVVAVTEMLLLGQSLGLTVAGMRDALAAGPGSSRFIAEHLDSLLAGDDLTTFNLSRVVEELDTLDSLAQEHGLTLDLHTLVGRLHRDALAHFGPVDGELMAARLLEARAGRTVRLPG</sequence>
<keyword evidence="3" id="KW-0520">NAD</keyword>
<dbReference type="Gene3D" id="1.10.1040.10">
    <property type="entry name" value="N-(1-d-carboxylethyl)-l-norvaline Dehydrogenase, domain 2"/>
    <property type="match status" value="1"/>
</dbReference>
<accession>A0A495IIZ6</accession>
<evidence type="ECO:0000313" key="8">
    <source>
        <dbReference type="Proteomes" id="UP000280008"/>
    </source>
</evidence>
<dbReference type="PANTHER" id="PTHR43060:SF15">
    <property type="entry name" value="3-HYDROXYISOBUTYRATE DEHYDROGENASE-LIKE 1, MITOCHONDRIAL-RELATED"/>
    <property type="match status" value="1"/>
</dbReference>
<keyword evidence="2" id="KW-0560">Oxidoreductase</keyword>
<dbReference type="EMBL" id="RBKS01000001">
    <property type="protein sequence ID" value="RKR75378.1"/>
    <property type="molecule type" value="Genomic_DNA"/>
</dbReference>
<dbReference type="Pfam" id="PF03446">
    <property type="entry name" value="NAD_binding_2"/>
    <property type="match status" value="1"/>
</dbReference>
<evidence type="ECO:0000256" key="4">
    <source>
        <dbReference type="PIRSR" id="PIRSR000103-1"/>
    </source>
</evidence>
<evidence type="ECO:0000259" key="6">
    <source>
        <dbReference type="Pfam" id="PF14833"/>
    </source>
</evidence>
<dbReference type="Gene3D" id="3.40.50.720">
    <property type="entry name" value="NAD(P)-binding Rossmann-like Domain"/>
    <property type="match status" value="1"/>
</dbReference>
<dbReference type="InterPro" id="IPR008927">
    <property type="entry name" value="6-PGluconate_DH-like_C_sf"/>
</dbReference>
<gene>
    <name evidence="7" type="ORF">C8E83_2524</name>
</gene>
<dbReference type="SUPFAM" id="SSF48179">
    <property type="entry name" value="6-phosphogluconate dehydrogenase C-terminal domain-like"/>
    <property type="match status" value="1"/>
</dbReference>
<feature type="active site" evidence="4">
    <location>
        <position position="174"/>
    </location>
</feature>
<dbReference type="Proteomes" id="UP000280008">
    <property type="component" value="Unassembled WGS sequence"/>
</dbReference>
<keyword evidence="8" id="KW-1185">Reference proteome</keyword>
<dbReference type="InterPro" id="IPR006115">
    <property type="entry name" value="6PGDH_NADP-bd"/>
</dbReference>
<dbReference type="GO" id="GO:0050661">
    <property type="term" value="F:NADP binding"/>
    <property type="evidence" value="ECO:0007669"/>
    <property type="project" value="InterPro"/>
</dbReference>
<dbReference type="InterPro" id="IPR036291">
    <property type="entry name" value="NAD(P)-bd_dom_sf"/>
</dbReference>
<feature type="domain" description="6-phosphogluconate dehydrogenase NADP-binding" evidence="5">
    <location>
        <begin position="3"/>
        <end position="156"/>
    </location>
</feature>
<protein>
    <submittedName>
        <fullName evidence="7">3-hydroxyisobutyrate dehydrogenase/2-hydroxy-3-oxopropionate reductase</fullName>
    </submittedName>
</protein>
<proteinExistence type="inferred from homology"/>
<dbReference type="SUPFAM" id="SSF51735">
    <property type="entry name" value="NAD(P)-binding Rossmann-fold domains"/>
    <property type="match status" value="1"/>
</dbReference>
<dbReference type="OrthoDB" id="3185659at2"/>
<feature type="domain" description="3-hydroxyisobutyrate dehydrogenase-like NAD-binding" evidence="6">
    <location>
        <begin position="168"/>
        <end position="280"/>
    </location>
</feature>
<evidence type="ECO:0000256" key="2">
    <source>
        <dbReference type="ARBA" id="ARBA00023002"/>
    </source>
</evidence>